<evidence type="ECO:0000313" key="1">
    <source>
        <dbReference type="EMBL" id="PTB72690.1"/>
    </source>
</evidence>
<evidence type="ECO:0000313" key="2">
    <source>
        <dbReference type="Proteomes" id="UP000240760"/>
    </source>
</evidence>
<dbReference type="EMBL" id="KZ679140">
    <property type="protein sequence ID" value="PTB72690.1"/>
    <property type="molecule type" value="Genomic_DNA"/>
</dbReference>
<proteinExistence type="predicted"/>
<sequence length="155" mass="17057">MQFQTCPSAFDTVARSQLSNTKVLVLYTRACTSTAVLTTAWHLPVLRPILWPLPLQDFFPSPPYSAFSAPPSREPSADSSLHRSAWASSCSAAFSLLFAPHPSELRLLVHDQIRSSHFARHLRAKSLPAAADLTWPGPASSSFLPRPLYLLCLTI</sequence>
<organism evidence="1 2">
    <name type="scientific">Trichoderma longibrachiatum ATCC 18648</name>
    <dbReference type="NCBI Taxonomy" id="983965"/>
    <lineage>
        <taxon>Eukaryota</taxon>
        <taxon>Fungi</taxon>
        <taxon>Dikarya</taxon>
        <taxon>Ascomycota</taxon>
        <taxon>Pezizomycotina</taxon>
        <taxon>Sordariomycetes</taxon>
        <taxon>Hypocreomycetidae</taxon>
        <taxon>Hypocreales</taxon>
        <taxon>Hypocreaceae</taxon>
        <taxon>Trichoderma</taxon>
    </lineage>
</organism>
<gene>
    <name evidence="1" type="ORF">M440DRAFT_148366</name>
</gene>
<protein>
    <submittedName>
        <fullName evidence="1">Uncharacterized protein</fullName>
    </submittedName>
</protein>
<accession>A0A2T4BTQ2</accession>
<reference evidence="1 2" key="1">
    <citation type="submission" date="2016-07" db="EMBL/GenBank/DDBJ databases">
        <title>Multiple horizontal gene transfer events from other fungi enriched the ability of initially mycotrophic Trichoderma (Ascomycota) to feed on dead plant biomass.</title>
        <authorList>
            <consortium name="DOE Joint Genome Institute"/>
            <person name="Aerts A."/>
            <person name="Atanasova L."/>
            <person name="Chenthamara K."/>
            <person name="Zhang J."/>
            <person name="Grujic M."/>
            <person name="Henrissat B."/>
            <person name="Kuo A."/>
            <person name="Salamov A."/>
            <person name="Lipzen A."/>
            <person name="Labutti K."/>
            <person name="Barry K."/>
            <person name="Miao Y."/>
            <person name="Rahimi M.J."/>
            <person name="Shen Q."/>
            <person name="Grigoriev I.V."/>
            <person name="Kubicek C.P."/>
            <person name="Druzhinina I.S."/>
        </authorList>
    </citation>
    <scope>NUCLEOTIDE SEQUENCE [LARGE SCALE GENOMIC DNA]</scope>
    <source>
        <strain evidence="1 2">ATCC 18648</strain>
    </source>
</reference>
<dbReference type="AlphaFoldDB" id="A0A2T4BTQ2"/>
<keyword evidence="2" id="KW-1185">Reference proteome</keyword>
<name>A0A2T4BTQ2_TRILO</name>
<dbReference type="Proteomes" id="UP000240760">
    <property type="component" value="Unassembled WGS sequence"/>
</dbReference>